<organism evidence="1 2">
    <name type="scientific">Phrynosoma platyrhinos</name>
    <name type="common">Desert horned lizard</name>
    <dbReference type="NCBI Taxonomy" id="52577"/>
    <lineage>
        <taxon>Eukaryota</taxon>
        <taxon>Metazoa</taxon>
        <taxon>Chordata</taxon>
        <taxon>Craniata</taxon>
        <taxon>Vertebrata</taxon>
        <taxon>Euteleostomi</taxon>
        <taxon>Lepidosauria</taxon>
        <taxon>Squamata</taxon>
        <taxon>Bifurcata</taxon>
        <taxon>Unidentata</taxon>
        <taxon>Episquamata</taxon>
        <taxon>Toxicofera</taxon>
        <taxon>Iguania</taxon>
        <taxon>Phrynosomatidae</taxon>
        <taxon>Phrynosomatinae</taxon>
        <taxon>Phrynosoma</taxon>
    </lineage>
</organism>
<comment type="caution">
    <text evidence="1">The sequence shown here is derived from an EMBL/GenBank/DDBJ whole genome shotgun (WGS) entry which is preliminary data.</text>
</comment>
<dbReference type="Proteomes" id="UP000826234">
    <property type="component" value="Unassembled WGS sequence"/>
</dbReference>
<keyword evidence="2" id="KW-1185">Reference proteome</keyword>
<proteinExistence type="predicted"/>
<protein>
    <recommendedName>
        <fullName evidence="3">DDE Tnp4 domain-containing protein</fullName>
    </recommendedName>
</protein>
<sequence>MEDFEVMGFPQVIGAVDGCHCNIISPVHQAGQFINRKQRYSMHGKCDHTGRFVDLVMGCLIAPLEVAEENVNSVIAACVILHNIVETDSEVLLSRQPRPAVYTVDEAQETDE</sequence>
<accession>A0ABQ7T5V0</accession>
<evidence type="ECO:0000313" key="1">
    <source>
        <dbReference type="EMBL" id="KAH0624845.1"/>
    </source>
</evidence>
<dbReference type="EMBL" id="JAIPUX010001232">
    <property type="protein sequence ID" value="KAH0624845.1"/>
    <property type="molecule type" value="Genomic_DNA"/>
</dbReference>
<evidence type="ECO:0000313" key="2">
    <source>
        <dbReference type="Proteomes" id="UP000826234"/>
    </source>
</evidence>
<reference evidence="1 2" key="1">
    <citation type="journal article" date="2022" name="Gigascience">
        <title>A chromosome-level genome assembly and annotation of the desert horned lizard, Phrynosoma platyrhinos, provides insight into chromosomal rearrangements among reptiles.</title>
        <authorList>
            <person name="Koochekian N."/>
            <person name="Ascanio A."/>
            <person name="Farleigh K."/>
            <person name="Card D.C."/>
            <person name="Schield D.R."/>
            <person name="Castoe T.A."/>
            <person name="Jezkova T."/>
        </authorList>
    </citation>
    <scope>NUCLEOTIDE SEQUENCE [LARGE SCALE GENOMIC DNA]</scope>
    <source>
        <strain evidence="1">NK-2021</strain>
    </source>
</reference>
<name>A0ABQ7T5V0_PHRPL</name>
<gene>
    <name evidence="1" type="ORF">JD844_032694</name>
</gene>
<evidence type="ECO:0008006" key="3">
    <source>
        <dbReference type="Google" id="ProtNLM"/>
    </source>
</evidence>